<dbReference type="Proteomes" id="UP000775213">
    <property type="component" value="Unassembled WGS sequence"/>
</dbReference>
<name>A0AAV7G774_DENCH</name>
<protein>
    <submittedName>
        <fullName evidence="1">Uncharacterized protein</fullName>
    </submittedName>
</protein>
<proteinExistence type="predicted"/>
<comment type="caution">
    <text evidence="1">The sequence shown here is derived from an EMBL/GenBank/DDBJ whole genome shotgun (WGS) entry which is preliminary data.</text>
</comment>
<evidence type="ECO:0000313" key="2">
    <source>
        <dbReference type="Proteomes" id="UP000775213"/>
    </source>
</evidence>
<gene>
    <name evidence="1" type="ORF">IEQ34_018833</name>
</gene>
<reference evidence="1 2" key="1">
    <citation type="journal article" date="2021" name="Hortic Res">
        <title>Chromosome-scale assembly of the Dendrobium chrysotoxum genome enhances the understanding of orchid evolution.</title>
        <authorList>
            <person name="Zhang Y."/>
            <person name="Zhang G.Q."/>
            <person name="Zhang D."/>
            <person name="Liu X.D."/>
            <person name="Xu X.Y."/>
            <person name="Sun W.H."/>
            <person name="Yu X."/>
            <person name="Zhu X."/>
            <person name="Wang Z.W."/>
            <person name="Zhao X."/>
            <person name="Zhong W.Y."/>
            <person name="Chen H."/>
            <person name="Yin W.L."/>
            <person name="Huang T."/>
            <person name="Niu S.C."/>
            <person name="Liu Z.J."/>
        </authorList>
    </citation>
    <scope>NUCLEOTIDE SEQUENCE [LARGE SCALE GENOMIC DNA]</scope>
    <source>
        <strain evidence="1">Lindl</strain>
    </source>
</reference>
<accession>A0AAV7G774</accession>
<dbReference type="EMBL" id="JAGFBR010000017">
    <property type="protein sequence ID" value="KAH0451534.1"/>
    <property type="molecule type" value="Genomic_DNA"/>
</dbReference>
<organism evidence="1 2">
    <name type="scientific">Dendrobium chrysotoxum</name>
    <name type="common">Orchid</name>
    <dbReference type="NCBI Taxonomy" id="161865"/>
    <lineage>
        <taxon>Eukaryota</taxon>
        <taxon>Viridiplantae</taxon>
        <taxon>Streptophyta</taxon>
        <taxon>Embryophyta</taxon>
        <taxon>Tracheophyta</taxon>
        <taxon>Spermatophyta</taxon>
        <taxon>Magnoliopsida</taxon>
        <taxon>Liliopsida</taxon>
        <taxon>Asparagales</taxon>
        <taxon>Orchidaceae</taxon>
        <taxon>Epidendroideae</taxon>
        <taxon>Malaxideae</taxon>
        <taxon>Dendrobiinae</taxon>
        <taxon>Dendrobium</taxon>
    </lineage>
</organism>
<keyword evidence="2" id="KW-1185">Reference proteome</keyword>
<evidence type="ECO:0000313" key="1">
    <source>
        <dbReference type="EMBL" id="KAH0451534.1"/>
    </source>
</evidence>
<dbReference type="AlphaFoldDB" id="A0AAV7G774"/>
<sequence length="76" mass="9392">MDEDYILSYFFFCFTYDQTERPDVLTIAQDPYLSYLKRNQAVIEQLINFIMYLIFDEVDIFAFKLERLDFIFYQQL</sequence>